<organism evidence="2 3">
    <name type="scientific">Ambispora leptoticha</name>
    <dbReference type="NCBI Taxonomy" id="144679"/>
    <lineage>
        <taxon>Eukaryota</taxon>
        <taxon>Fungi</taxon>
        <taxon>Fungi incertae sedis</taxon>
        <taxon>Mucoromycota</taxon>
        <taxon>Glomeromycotina</taxon>
        <taxon>Glomeromycetes</taxon>
        <taxon>Archaeosporales</taxon>
        <taxon>Ambisporaceae</taxon>
        <taxon>Ambispora</taxon>
    </lineage>
</organism>
<feature type="region of interest" description="Disordered" evidence="1">
    <location>
        <begin position="106"/>
        <end position="128"/>
    </location>
</feature>
<comment type="caution">
    <text evidence="2">The sequence shown here is derived from an EMBL/GenBank/DDBJ whole genome shotgun (WGS) entry which is preliminary data.</text>
</comment>
<sequence>VGSCNAEDAVVAERYRCDEVANENIEVLKQSYSQNNNETQQPKQQIRLSSPVQFNNNNTQTNSHDAHQPPSSNLIRRESISITQQQPPLLSSQTSSNQVSLLNNNDSEQLRHETTSSNQGPSSPMESRFPAALSDLVASFEAAKEKSLNKDDGFHVQQMLDASLEFVPESLDAERPKYYAPRNPYLTSQYYPQAP</sequence>
<dbReference type="InterPro" id="IPR038635">
    <property type="entry name" value="CCR4-NOT_su2/3/5_C_sf"/>
</dbReference>
<feature type="non-terminal residue" evidence="2">
    <location>
        <position position="1"/>
    </location>
</feature>
<dbReference type="EMBL" id="CAJVPS010044993">
    <property type="protein sequence ID" value="CAG8758578.1"/>
    <property type="molecule type" value="Genomic_DNA"/>
</dbReference>
<proteinExistence type="predicted"/>
<evidence type="ECO:0000256" key="1">
    <source>
        <dbReference type="SAM" id="MobiDB-lite"/>
    </source>
</evidence>
<name>A0A9N9J254_9GLOM</name>
<protein>
    <submittedName>
        <fullName evidence="2">7867_t:CDS:1</fullName>
    </submittedName>
</protein>
<feature type="region of interest" description="Disordered" evidence="1">
    <location>
        <begin position="31"/>
        <end position="72"/>
    </location>
</feature>
<gene>
    <name evidence="2" type="ORF">ALEPTO_LOCUS13576</name>
</gene>
<accession>A0A9N9J254</accession>
<evidence type="ECO:0000313" key="2">
    <source>
        <dbReference type="EMBL" id="CAG8758578.1"/>
    </source>
</evidence>
<feature type="compositionally biased region" description="Polar residues" evidence="1">
    <location>
        <begin position="115"/>
        <end position="125"/>
    </location>
</feature>
<dbReference type="OrthoDB" id="293823at2759"/>
<feature type="non-terminal residue" evidence="2">
    <location>
        <position position="195"/>
    </location>
</feature>
<dbReference type="AlphaFoldDB" id="A0A9N9J254"/>
<keyword evidence="3" id="KW-1185">Reference proteome</keyword>
<dbReference type="Proteomes" id="UP000789508">
    <property type="component" value="Unassembled WGS sequence"/>
</dbReference>
<reference evidence="2" key="1">
    <citation type="submission" date="2021-06" db="EMBL/GenBank/DDBJ databases">
        <authorList>
            <person name="Kallberg Y."/>
            <person name="Tangrot J."/>
            <person name="Rosling A."/>
        </authorList>
    </citation>
    <scope>NUCLEOTIDE SEQUENCE</scope>
    <source>
        <strain evidence="2">FL130A</strain>
    </source>
</reference>
<dbReference type="Gene3D" id="2.30.30.1020">
    <property type="entry name" value="CCR4-NOT complex subunit 2/3/5, C-terminal domain"/>
    <property type="match status" value="1"/>
</dbReference>
<evidence type="ECO:0000313" key="3">
    <source>
        <dbReference type="Proteomes" id="UP000789508"/>
    </source>
</evidence>